<dbReference type="Pfam" id="PF04646">
    <property type="entry name" value="DUF604"/>
    <property type="match status" value="1"/>
</dbReference>
<dbReference type="EMBL" id="JBEAFC010000008">
    <property type="protein sequence ID" value="KAL1547449.1"/>
    <property type="molecule type" value="Genomic_DNA"/>
</dbReference>
<keyword evidence="1" id="KW-0732">Signal</keyword>
<keyword evidence="3" id="KW-1185">Reference proteome</keyword>
<proteinExistence type="predicted"/>
<evidence type="ECO:0000313" key="2">
    <source>
        <dbReference type="EMBL" id="KAL1547449.1"/>
    </source>
</evidence>
<protein>
    <submittedName>
        <fullName evidence="2">Uncharacterized protein</fullName>
    </submittedName>
</protein>
<feature type="signal peptide" evidence="1">
    <location>
        <begin position="1"/>
        <end position="20"/>
    </location>
</feature>
<name>A0ABD1GWR3_SALDI</name>
<evidence type="ECO:0000256" key="1">
    <source>
        <dbReference type="SAM" id="SignalP"/>
    </source>
</evidence>
<comment type="caution">
    <text evidence="2">The sequence shown here is derived from an EMBL/GenBank/DDBJ whole genome shotgun (WGS) entry which is preliminary data.</text>
</comment>
<dbReference type="AlphaFoldDB" id="A0ABD1GWR3"/>
<dbReference type="PROSITE" id="PS51257">
    <property type="entry name" value="PROKAR_LIPOPROTEIN"/>
    <property type="match status" value="1"/>
</dbReference>
<dbReference type="Gene3D" id="3.90.550.50">
    <property type="match status" value="1"/>
</dbReference>
<feature type="chain" id="PRO_5044753072" evidence="1">
    <location>
        <begin position="21"/>
        <end position="458"/>
    </location>
</feature>
<organism evidence="2 3">
    <name type="scientific">Salvia divinorum</name>
    <name type="common">Maria pastora</name>
    <name type="synonym">Diviner's sage</name>
    <dbReference type="NCBI Taxonomy" id="28513"/>
    <lineage>
        <taxon>Eukaryota</taxon>
        <taxon>Viridiplantae</taxon>
        <taxon>Streptophyta</taxon>
        <taxon>Embryophyta</taxon>
        <taxon>Tracheophyta</taxon>
        <taxon>Spermatophyta</taxon>
        <taxon>Magnoliopsida</taxon>
        <taxon>eudicotyledons</taxon>
        <taxon>Gunneridae</taxon>
        <taxon>Pentapetalae</taxon>
        <taxon>asterids</taxon>
        <taxon>lamiids</taxon>
        <taxon>Lamiales</taxon>
        <taxon>Lamiaceae</taxon>
        <taxon>Nepetoideae</taxon>
        <taxon>Mentheae</taxon>
        <taxon>Salviinae</taxon>
        <taxon>Salvia</taxon>
        <taxon>Salvia subgen. Calosphace</taxon>
    </lineage>
</organism>
<dbReference type="Proteomes" id="UP001567538">
    <property type="component" value="Unassembled WGS sequence"/>
</dbReference>
<sequence length="458" mass="51441">MKSRIAVVVTLCLTLYLISTSCINKHPISPASDFFYPQTPTPPTPAAYPPPTNLSHLLFGILGSEKASHHRKAYTESWWRPGAARGALFLDKPPSRPWSPTLPPYRVSDDLSGLLHKRDLRAQRMVHGIMEVMREMGEEELRWLVMGDDDTIFYVDNIVEVVSKLDHTSHFYLGGLSEFLMSSYVFSFNEAFGGAGIILSYPLAKALAADMDACLKRYAYLFSSDNTTKNCVADVGANLSPQMGSHQIDLRGDISGLLSAHPLSPLLSLHHFDLVDPIFPSKDRFESTRHLMTAAAADQSRMLQQIICHQRQSNWTVSVAWGYSAQIYEAIFPRSYLQMPLETFRPWYKHRGVLIPYYRLNTRPLSADPCEAPHSFFLEAVEKSAERGEVVTAYSRARPRPLPPCSSHSADGIDRIRVYSPAASRYQMDRCECCDIVGLDNHTAEVRLRECLVGEVIA</sequence>
<reference evidence="2 3" key="1">
    <citation type="submission" date="2024-06" db="EMBL/GenBank/DDBJ databases">
        <title>A chromosome level genome sequence of Diviner's sage (Salvia divinorum).</title>
        <authorList>
            <person name="Ford S.A."/>
            <person name="Ro D.-K."/>
            <person name="Ness R.W."/>
            <person name="Phillips M.A."/>
        </authorList>
    </citation>
    <scope>NUCLEOTIDE SEQUENCE [LARGE SCALE GENOMIC DNA]</scope>
    <source>
        <strain evidence="2">SAF-2024a</strain>
        <tissue evidence="2">Leaf</tissue>
    </source>
</reference>
<dbReference type="PANTHER" id="PTHR10811">
    <property type="entry name" value="FRINGE-RELATED"/>
    <property type="match status" value="1"/>
</dbReference>
<evidence type="ECO:0000313" key="3">
    <source>
        <dbReference type="Proteomes" id="UP001567538"/>
    </source>
</evidence>
<gene>
    <name evidence="2" type="ORF">AAHA92_23926</name>
</gene>
<accession>A0ABD1GWR3</accession>
<dbReference type="InterPro" id="IPR006740">
    <property type="entry name" value="DUF604"/>
</dbReference>